<dbReference type="OrthoDB" id="9906304at2"/>
<dbReference type="RefSeq" id="WP_153823850.1">
    <property type="nucleotide sequence ID" value="NZ_WJIE01000015.1"/>
</dbReference>
<feature type="signal peptide" evidence="1">
    <location>
        <begin position="1"/>
        <end position="20"/>
    </location>
</feature>
<name>A0A6N7Q419_9BACT</name>
<keyword evidence="1" id="KW-0732">Signal</keyword>
<organism evidence="2 3">
    <name type="scientific">Polyangium spumosum</name>
    <dbReference type="NCBI Taxonomy" id="889282"/>
    <lineage>
        <taxon>Bacteria</taxon>
        <taxon>Pseudomonadati</taxon>
        <taxon>Myxococcota</taxon>
        <taxon>Polyangia</taxon>
        <taxon>Polyangiales</taxon>
        <taxon>Polyangiaceae</taxon>
        <taxon>Polyangium</taxon>
    </lineage>
</organism>
<dbReference type="PROSITE" id="PS51257">
    <property type="entry name" value="PROKAR_LIPOPROTEIN"/>
    <property type="match status" value="1"/>
</dbReference>
<comment type="caution">
    <text evidence="2">The sequence shown here is derived from an EMBL/GenBank/DDBJ whole genome shotgun (WGS) entry which is preliminary data.</text>
</comment>
<dbReference type="EMBL" id="WJIE01000015">
    <property type="protein sequence ID" value="MRG97054.1"/>
    <property type="molecule type" value="Genomic_DNA"/>
</dbReference>
<protein>
    <submittedName>
        <fullName evidence="2">Uncharacterized protein</fullName>
    </submittedName>
</protein>
<evidence type="ECO:0000313" key="3">
    <source>
        <dbReference type="Proteomes" id="UP000440224"/>
    </source>
</evidence>
<sequence>MNTLRSISGLFAMASLFAFAAGCSVGEKEEFVGQGEQQLIDACECPVVGGTSNLIAPPECDCPPEEEPPVEEPPADECPPDHELVCQVKAPSSGTSSLIAPPDEPEPECECVPVEAPCPPHAVEVTTCGGILAPKGAASIWGGSGACSTQCVLPY</sequence>
<feature type="chain" id="PRO_5026833268" evidence="1">
    <location>
        <begin position="21"/>
        <end position="155"/>
    </location>
</feature>
<dbReference type="AlphaFoldDB" id="A0A6N7Q419"/>
<evidence type="ECO:0000256" key="1">
    <source>
        <dbReference type="SAM" id="SignalP"/>
    </source>
</evidence>
<accession>A0A6N7Q419</accession>
<keyword evidence="3" id="KW-1185">Reference proteome</keyword>
<dbReference type="Proteomes" id="UP000440224">
    <property type="component" value="Unassembled WGS sequence"/>
</dbReference>
<evidence type="ECO:0000313" key="2">
    <source>
        <dbReference type="EMBL" id="MRG97054.1"/>
    </source>
</evidence>
<proteinExistence type="predicted"/>
<gene>
    <name evidence="2" type="ORF">GF068_34785</name>
</gene>
<reference evidence="2 3" key="1">
    <citation type="submission" date="2019-10" db="EMBL/GenBank/DDBJ databases">
        <title>A soil myxobacterium in the family Polyangiaceae.</title>
        <authorList>
            <person name="Li Y."/>
            <person name="Wang J."/>
        </authorList>
    </citation>
    <scope>NUCLEOTIDE SEQUENCE [LARGE SCALE GENOMIC DNA]</scope>
    <source>
        <strain evidence="2 3">DSM 14734</strain>
    </source>
</reference>